<gene>
    <name evidence="12" type="ORF">ECB94_25885</name>
</gene>
<evidence type="ECO:0000256" key="5">
    <source>
        <dbReference type="ARBA" id="ARBA00022692"/>
    </source>
</evidence>
<evidence type="ECO:0000256" key="10">
    <source>
        <dbReference type="SAM" id="MobiDB-lite"/>
    </source>
</evidence>
<dbReference type="PANTHER" id="PTHR30329">
    <property type="entry name" value="STATOR ELEMENT OF FLAGELLAR MOTOR COMPLEX"/>
    <property type="match status" value="1"/>
</dbReference>
<dbReference type="InterPro" id="IPR006690">
    <property type="entry name" value="OMPA-like_CS"/>
</dbReference>
<dbReference type="InterPro" id="IPR050330">
    <property type="entry name" value="Bact_OuterMem_StrucFunc"/>
</dbReference>
<dbReference type="PROSITE" id="PS51123">
    <property type="entry name" value="OMPA_2"/>
    <property type="match status" value="1"/>
</dbReference>
<evidence type="ECO:0000256" key="9">
    <source>
        <dbReference type="ARBA" id="ARBA00023237"/>
    </source>
</evidence>
<dbReference type="SUPFAM" id="SSF103088">
    <property type="entry name" value="OmpA-like"/>
    <property type="match status" value="1"/>
</dbReference>
<dbReference type="PRINTS" id="PR01023">
    <property type="entry name" value="NAFLGMOTY"/>
</dbReference>
<proteinExistence type="inferred from homology"/>
<keyword evidence="11" id="KW-0732">Signal</keyword>
<evidence type="ECO:0000256" key="1">
    <source>
        <dbReference type="ARBA" id="ARBA00004571"/>
    </source>
</evidence>
<feature type="chain" id="PRO_5043501186" evidence="11">
    <location>
        <begin position="22"/>
        <end position="338"/>
    </location>
</feature>
<dbReference type="EMBL" id="CP033578">
    <property type="protein sequence ID" value="AYV24673.1"/>
    <property type="molecule type" value="Genomic_DNA"/>
</dbReference>
<dbReference type="InterPro" id="IPR000498">
    <property type="entry name" value="OmpA-like_TM_dom"/>
</dbReference>
<dbReference type="Pfam" id="PF01389">
    <property type="entry name" value="OmpA_membrane"/>
    <property type="match status" value="1"/>
</dbReference>
<keyword evidence="4" id="KW-1134">Transmembrane beta strand</keyword>
<dbReference type="InterPro" id="IPR036737">
    <property type="entry name" value="OmpA-like_sf"/>
</dbReference>
<keyword evidence="9" id="KW-0998">Cell outer membrane</keyword>
<evidence type="ECO:0000256" key="2">
    <source>
        <dbReference type="ARBA" id="ARBA00005710"/>
    </source>
</evidence>
<organism evidence="12 13">
    <name type="scientific">Vibrio mediterranei</name>
    <dbReference type="NCBI Taxonomy" id="689"/>
    <lineage>
        <taxon>Bacteria</taxon>
        <taxon>Pseudomonadati</taxon>
        <taxon>Pseudomonadota</taxon>
        <taxon>Gammaproteobacteria</taxon>
        <taxon>Vibrionales</taxon>
        <taxon>Vibrionaceae</taxon>
        <taxon>Vibrio</taxon>
    </lineage>
</organism>
<protein>
    <submittedName>
        <fullName evidence="12">OmpA family protein</fullName>
    </submittedName>
</protein>
<evidence type="ECO:0000256" key="11">
    <source>
        <dbReference type="SAM" id="SignalP"/>
    </source>
</evidence>
<comment type="subcellular location">
    <subcellularLocation>
        <location evidence="1">Cell outer membrane</location>
        <topology evidence="1">Multi-pass membrane protein</topology>
    </subcellularLocation>
</comment>
<dbReference type="InterPro" id="IPR011250">
    <property type="entry name" value="OMP/PagP_B-barrel"/>
</dbReference>
<sequence length="338" mass="36912">MRKTVVAASIIGTMMALPVVADDGFYLGGRLGGSQLSDACNVSAAPCTDSGFSAGVYTGYDWNDYIALEFAYDWLGSYETSFVDGAEYRRDANLSALTLAPKFSYPFNDEWAIFGKVGAAYTMYDDRKSTALMGGVGLEYDFATAWSGRLEYQRINDAKDDWFNTDVDTFWLGISYSFGSASEAAATAAAASSTQEASAEEPPVAEAVVMTKTFEQVSGQENFEFNSTKLNENTKSDYDPLIALMQDHPDSTVTITGYTDSSGPEEVNQRISEERAESIAAYLESQGIDRSRMTVSGMGEANPIADNSTKEGRAQNRRVEITVPEFEYTTEEMVEKAQ</sequence>
<feature type="region of interest" description="Disordered" evidence="10">
    <location>
        <begin position="297"/>
        <end position="317"/>
    </location>
</feature>
<dbReference type="InterPro" id="IPR006664">
    <property type="entry name" value="OMP_bac"/>
</dbReference>
<dbReference type="GO" id="GO:0015288">
    <property type="term" value="F:porin activity"/>
    <property type="evidence" value="ECO:0007669"/>
    <property type="project" value="UniProtKB-KW"/>
</dbReference>
<evidence type="ECO:0000313" key="13">
    <source>
        <dbReference type="Proteomes" id="UP000279760"/>
    </source>
</evidence>
<evidence type="ECO:0000256" key="6">
    <source>
        <dbReference type="ARBA" id="ARBA00023065"/>
    </source>
</evidence>
<dbReference type="AlphaFoldDB" id="A0A3G4VIN8"/>
<dbReference type="Gene3D" id="3.30.1330.60">
    <property type="entry name" value="OmpA-like domain"/>
    <property type="match status" value="1"/>
</dbReference>
<keyword evidence="3" id="KW-0813">Transport</keyword>
<dbReference type="InterPro" id="IPR006665">
    <property type="entry name" value="OmpA-like"/>
</dbReference>
<dbReference type="Gene3D" id="2.40.160.20">
    <property type="match status" value="1"/>
</dbReference>
<dbReference type="GO" id="GO:0006811">
    <property type="term" value="P:monoatomic ion transport"/>
    <property type="evidence" value="ECO:0007669"/>
    <property type="project" value="UniProtKB-KW"/>
</dbReference>
<name>A0A3G4VIN8_9VIBR</name>
<evidence type="ECO:0000256" key="4">
    <source>
        <dbReference type="ARBA" id="ARBA00022452"/>
    </source>
</evidence>
<dbReference type="Pfam" id="PF00691">
    <property type="entry name" value="OmpA"/>
    <property type="match status" value="1"/>
</dbReference>
<dbReference type="GO" id="GO:0046930">
    <property type="term" value="C:pore complex"/>
    <property type="evidence" value="ECO:0007669"/>
    <property type="project" value="UniProtKB-KW"/>
</dbReference>
<dbReference type="PROSITE" id="PS01068">
    <property type="entry name" value="OMPA_1"/>
    <property type="match status" value="1"/>
</dbReference>
<evidence type="ECO:0000256" key="8">
    <source>
        <dbReference type="ARBA" id="ARBA00023136"/>
    </source>
</evidence>
<evidence type="ECO:0000313" key="12">
    <source>
        <dbReference type="EMBL" id="AYV24673.1"/>
    </source>
</evidence>
<accession>A0A3G4VIN8</accession>
<keyword evidence="5" id="KW-0812">Transmembrane</keyword>
<dbReference type="PANTHER" id="PTHR30329:SF21">
    <property type="entry name" value="LIPOPROTEIN YIAD-RELATED"/>
    <property type="match status" value="1"/>
</dbReference>
<dbReference type="PRINTS" id="PR01021">
    <property type="entry name" value="OMPADOMAIN"/>
</dbReference>
<feature type="signal peptide" evidence="11">
    <location>
        <begin position="1"/>
        <end position="21"/>
    </location>
</feature>
<evidence type="ECO:0000256" key="7">
    <source>
        <dbReference type="ARBA" id="ARBA00023114"/>
    </source>
</evidence>
<dbReference type="GO" id="GO:0009279">
    <property type="term" value="C:cell outer membrane"/>
    <property type="evidence" value="ECO:0007669"/>
    <property type="project" value="UniProtKB-SubCell"/>
</dbReference>
<keyword evidence="6" id="KW-0406">Ion transport</keyword>
<dbReference type="GeneID" id="64088820"/>
<dbReference type="SUPFAM" id="SSF56925">
    <property type="entry name" value="OMPA-like"/>
    <property type="match status" value="1"/>
</dbReference>
<dbReference type="Proteomes" id="UP000279760">
    <property type="component" value="Chromosome 2"/>
</dbReference>
<comment type="similarity">
    <text evidence="2">Belongs to the outer membrane OOP (TC 1.B.6) superfamily. OmpA family.</text>
</comment>
<dbReference type="RefSeq" id="WP_124942119.1">
    <property type="nucleotide sequence ID" value="NZ_CP033578.1"/>
</dbReference>
<reference evidence="12 13" key="1">
    <citation type="submission" date="2018-11" db="EMBL/GenBank/DDBJ databases">
        <title>Complete Genome Sequence of Vbrio mediterranei 117-T6: a Potential Pathogen Bacteria Isolated from the Conchocelis of Pyropia.</title>
        <authorList>
            <person name="Liu Q."/>
        </authorList>
    </citation>
    <scope>NUCLEOTIDE SEQUENCE [LARGE SCALE GENOMIC DNA]</scope>
    <source>
        <strain evidence="12 13">117-T6</strain>
    </source>
</reference>
<feature type="compositionally biased region" description="Basic and acidic residues" evidence="10">
    <location>
        <begin position="308"/>
        <end position="317"/>
    </location>
</feature>
<keyword evidence="7" id="KW-0626">Porin</keyword>
<dbReference type="CDD" id="cd07185">
    <property type="entry name" value="OmpA_C-like"/>
    <property type="match status" value="1"/>
</dbReference>
<evidence type="ECO:0000256" key="3">
    <source>
        <dbReference type="ARBA" id="ARBA00022448"/>
    </source>
</evidence>
<keyword evidence="8" id="KW-0472">Membrane</keyword>